<evidence type="ECO:0000313" key="1">
    <source>
        <dbReference type="EMBL" id="MFD2822371.1"/>
    </source>
</evidence>
<organism evidence="1 2">
    <name type="scientific">Lacinutrix iliipiscaria</name>
    <dbReference type="NCBI Taxonomy" id="1230532"/>
    <lineage>
        <taxon>Bacteria</taxon>
        <taxon>Pseudomonadati</taxon>
        <taxon>Bacteroidota</taxon>
        <taxon>Flavobacteriia</taxon>
        <taxon>Flavobacteriales</taxon>
        <taxon>Flavobacteriaceae</taxon>
        <taxon>Lacinutrix</taxon>
    </lineage>
</organism>
<evidence type="ECO:0000313" key="2">
    <source>
        <dbReference type="Proteomes" id="UP001597533"/>
    </source>
</evidence>
<dbReference type="Proteomes" id="UP001597533">
    <property type="component" value="Unassembled WGS sequence"/>
</dbReference>
<name>A0ABW5WMH1_9FLAO</name>
<keyword evidence="2" id="KW-1185">Reference proteome</keyword>
<gene>
    <name evidence="1" type="ORF">ACFS5M_01740</name>
</gene>
<proteinExistence type="predicted"/>
<reference evidence="2" key="1">
    <citation type="journal article" date="2019" name="Int. J. Syst. Evol. Microbiol.">
        <title>The Global Catalogue of Microorganisms (GCM) 10K type strain sequencing project: providing services to taxonomists for standard genome sequencing and annotation.</title>
        <authorList>
            <consortium name="The Broad Institute Genomics Platform"/>
            <consortium name="The Broad Institute Genome Sequencing Center for Infectious Disease"/>
            <person name="Wu L."/>
            <person name="Ma J."/>
        </authorList>
    </citation>
    <scope>NUCLEOTIDE SEQUENCE [LARGE SCALE GENOMIC DNA]</scope>
    <source>
        <strain evidence="2">KCTC 32141</strain>
    </source>
</reference>
<dbReference type="RefSeq" id="WP_183484908.1">
    <property type="nucleotide sequence ID" value="NZ_JBHUOV010000001.1"/>
</dbReference>
<sequence>MRILLLTSLLFCFLSCKKEAETQEQSVDLAETSFQISKDDIAKLNFTEFILDAKAGKLLESWQKYYELDNIINNVNQANLSFFKDNNEILVAFIEDLKTTIPERMDSPLIKSRLIALETKMFKLEGVVNLSKPQKKEVLLVVKELLAAFSNLNLQINKKIEKESQNIQKPY</sequence>
<comment type="caution">
    <text evidence="1">The sequence shown here is derived from an EMBL/GenBank/DDBJ whole genome shotgun (WGS) entry which is preliminary data.</text>
</comment>
<dbReference type="EMBL" id="JBHUOV010000001">
    <property type="protein sequence ID" value="MFD2822371.1"/>
    <property type="molecule type" value="Genomic_DNA"/>
</dbReference>
<protein>
    <submittedName>
        <fullName evidence="1">Uncharacterized protein</fullName>
    </submittedName>
</protein>
<accession>A0ABW5WMH1</accession>